<organism evidence="2">
    <name type="scientific">marine metagenome</name>
    <dbReference type="NCBI Taxonomy" id="408172"/>
    <lineage>
        <taxon>unclassified sequences</taxon>
        <taxon>metagenomes</taxon>
        <taxon>ecological metagenomes</taxon>
    </lineage>
</organism>
<evidence type="ECO:0000313" key="2">
    <source>
        <dbReference type="EMBL" id="SVA95749.1"/>
    </source>
</evidence>
<feature type="non-terminal residue" evidence="2">
    <location>
        <position position="1"/>
    </location>
</feature>
<feature type="domain" description="Histidine-specific methyltransferase SAM-dependent" evidence="1">
    <location>
        <begin position="44"/>
        <end position="86"/>
    </location>
</feature>
<sequence length="86" mass="10363">VDKFLLHFIILKTIQKELGYIKHVMDDRLSYFEQTDKKFENTFADELSQSLNQKQKSIDPKFFYDEKGSKLFERICSLPEYYLTRA</sequence>
<reference evidence="2" key="1">
    <citation type="submission" date="2018-05" db="EMBL/GenBank/DDBJ databases">
        <authorList>
            <person name="Lanie J.A."/>
            <person name="Ng W.-L."/>
            <person name="Kazmierczak K.M."/>
            <person name="Andrzejewski T.M."/>
            <person name="Davidsen T.M."/>
            <person name="Wayne K.J."/>
            <person name="Tettelin H."/>
            <person name="Glass J.I."/>
            <person name="Rusch D."/>
            <person name="Podicherti R."/>
            <person name="Tsui H.-C.T."/>
            <person name="Winkler M.E."/>
        </authorList>
    </citation>
    <scope>NUCLEOTIDE SEQUENCE</scope>
</reference>
<dbReference type="AlphaFoldDB" id="A0A382A2Y2"/>
<gene>
    <name evidence="2" type="ORF">METZ01_LOCUS148603</name>
</gene>
<dbReference type="InterPro" id="IPR019257">
    <property type="entry name" value="MeTrfase_dom"/>
</dbReference>
<evidence type="ECO:0000259" key="1">
    <source>
        <dbReference type="Pfam" id="PF10017"/>
    </source>
</evidence>
<dbReference type="Pfam" id="PF10017">
    <property type="entry name" value="Methyltransf_33"/>
    <property type="match status" value="1"/>
</dbReference>
<feature type="non-terminal residue" evidence="2">
    <location>
        <position position="86"/>
    </location>
</feature>
<accession>A0A382A2Y2</accession>
<protein>
    <recommendedName>
        <fullName evidence="1">Histidine-specific methyltransferase SAM-dependent domain-containing protein</fullName>
    </recommendedName>
</protein>
<dbReference type="EMBL" id="UINC01023656">
    <property type="protein sequence ID" value="SVA95749.1"/>
    <property type="molecule type" value="Genomic_DNA"/>
</dbReference>
<proteinExistence type="predicted"/>
<name>A0A382A2Y2_9ZZZZ</name>